<evidence type="ECO:0000313" key="3">
    <source>
        <dbReference type="Proteomes" id="UP000188235"/>
    </source>
</evidence>
<evidence type="ECO:0000313" key="2">
    <source>
        <dbReference type="EMBL" id="AQP50632.1"/>
    </source>
</evidence>
<dbReference type="STRING" id="399497.BW733_07080"/>
<dbReference type="KEGG" id="tfa:BW733_07080"/>
<feature type="transmembrane region" description="Helical" evidence="1">
    <location>
        <begin position="29"/>
        <end position="46"/>
    </location>
</feature>
<feature type="transmembrane region" description="Helical" evidence="1">
    <location>
        <begin position="239"/>
        <end position="259"/>
    </location>
</feature>
<keyword evidence="1" id="KW-0472">Membrane</keyword>
<dbReference type="OrthoDB" id="3348156at2"/>
<protein>
    <recommendedName>
        <fullName evidence="4">DUF2029 domain-containing protein</fullName>
    </recommendedName>
</protein>
<accession>A0A1Q2CWX6</accession>
<feature type="transmembrane region" description="Helical" evidence="1">
    <location>
        <begin position="207"/>
        <end position="232"/>
    </location>
</feature>
<dbReference type="RefSeq" id="WP_077349165.1">
    <property type="nucleotide sequence ID" value="NZ_CP019607.1"/>
</dbReference>
<dbReference type="EMBL" id="CP019607">
    <property type="protein sequence ID" value="AQP50632.1"/>
    <property type="molecule type" value="Genomic_DNA"/>
</dbReference>
<dbReference type="Proteomes" id="UP000188235">
    <property type="component" value="Chromosome"/>
</dbReference>
<name>A0A1Q2CWX6_9ACTN</name>
<feature type="transmembrane region" description="Helical" evidence="1">
    <location>
        <begin position="173"/>
        <end position="195"/>
    </location>
</feature>
<evidence type="ECO:0000256" key="1">
    <source>
        <dbReference type="SAM" id="Phobius"/>
    </source>
</evidence>
<feature type="transmembrane region" description="Helical" evidence="1">
    <location>
        <begin position="130"/>
        <end position="152"/>
    </location>
</feature>
<keyword evidence="1" id="KW-0812">Transmembrane</keyword>
<feature type="transmembrane region" description="Helical" evidence="1">
    <location>
        <begin position="298"/>
        <end position="317"/>
    </location>
</feature>
<keyword evidence="3" id="KW-1185">Reference proteome</keyword>
<reference evidence="2 3" key="1">
    <citation type="journal article" date="2008" name="Int. J. Syst. Evol. Microbiol.">
        <title>Tessaracoccus flavescens sp. nov., isolated from marine sediment.</title>
        <authorList>
            <person name="Lee D.W."/>
            <person name="Lee S.D."/>
        </authorList>
    </citation>
    <scope>NUCLEOTIDE SEQUENCE [LARGE SCALE GENOMIC DNA]</scope>
    <source>
        <strain evidence="2 3">SST-39T</strain>
    </source>
</reference>
<feature type="transmembrane region" description="Helical" evidence="1">
    <location>
        <begin position="364"/>
        <end position="382"/>
    </location>
</feature>
<organism evidence="2 3">
    <name type="scientific">Tessaracoccus flavescens</name>
    <dbReference type="NCBI Taxonomy" id="399497"/>
    <lineage>
        <taxon>Bacteria</taxon>
        <taxon>Bacillati</taxon>
        <taxon>Actinomycetota</taxon>
        <taxon>Actinomycetes</taxon>
        <taxon>Propionibacteriales</taxon>
        <taxon>Propionibacteriaceae</taxon>
        <taxon>Tessaracoccus</taxon>
    </lineage>
</organism>
<keyword evidence="1" id="KW-1133">Transmembrane helix</keyword>
<evidence type="ECO:0008006" key="4">
    <source>
        <dbReference type="Google" id="ProtNLM"/>
    </source>
</evidence>
<gene>
    <name evidence="2" type="ORF">BW733_07080</name>
</gene>
<dbReference type="AlphaFoldDB" id="A0A1Q2CWX6"/>
<feature type="transmembrane region" description="Helical" evidence="1">
    <location>
        <begin position="394"/>
        <end position="413"/>
    </location>
</feature>
<feature type="transmembrane region" description="Helical" evidence="1">
    <location>
        <begin position="89"/>
        <end position="110"/>
    </location>
</feature>
<sequence>MDNAMLPRLGGPMGRHARPRGAWFDPRPTIVLAASVLFVILFLRHIPCVQTDAANAVNAYIRVCYSDIQTTFLSQGFGQGRSPLGADSLLFSPLIAVIILLTRKVSSGIFNAPVTRSADLQAQIDSSLTFLALTTVGLFICFVIASLAMSYLGRDARVGRPSWDGMLLAASPIVLASGLISWDLVPIAFTLLGLVQFARGRVFESAIILGLAASAGTMPIAVVLAITVACGLRSGWRTALRFGLTSVATFTLVHLPLLIDNFDAVYAFYHQEINKQTGYGSIWYLASLLGAPTRDTGSLAFLLLVAFLGILIAWLYVSGKRPRIGSLVAVVILAATILGPAYPPQASLWVLVAAILARPFPPELIALTVAEVGYYLAIWGWLGGALTTNQSGPYLLYWLAIALRAGVQAWILVESMLDIVRPARDALRSPDAPDPLGGVLNDGDVLAPVAAPAETDLLTDHGVAPQATG</sequence>
<proteinExistence type="predicted"/>
<feature type="transmembrane region" description="Helical" evidence="1">
    <location>
        <begin position="324"/>
        <end position="344"/>
    </location>
</feature>